<proteinExistence type="predicted"/>
<reference evidence="2" key="1">
    <citation type="submission" date="2021-05" db="EMBL/GenBank/DDBJ databases">
        <authorList>
            <person name="Khan N."/>
        </authorList>
    </citation>
    <scope>NUCLEOTIDE SEQUENCE</scope>
</reference>
<accession>A0A8J2IQ70</accession>
<dbReference type="AlphaFoldDB" id="A0A8J2IQ70"/>
<dbReference type="Proteomes" id="UP000693738">
    <property type="component" value="Unassembled WGS sequence"/>
</dbReference>
<feature type="compositionally biased region" description="Polar residues" evidence="1">
    <location>
        <begin position="542"/>
        <end position="552"/>
    </location>
</feature>
<protein>
    <submittedName>
        <fullName evidence="2">Uncharacterized protein</fullName>
    </submittedName>
</protein>
<evidence type="ECO:0000313" key="3">
    <source>
        <dbReference type="Proteomes" id="UP000693738"/>
    </source>
</evidence>
<sequence>MADLLFQQATDSPWIYFEPETINPTEIKIGHHPYGCVHQLNLWDKPKPGSTVSHQGSFQTGDWSDCVRTIQELCGLGGIAPKTRCLEKWNGTVTFAEDHSTACVSYAHQDEQVIFSRVVNALHQFCIAIGHAQSAGLCCDSFTILKNPGRHPNDKSSLVEVCRIDFHFAVTMLDELEQLFSAKDTPDFKKPRSLEILDILLDGASIRPYPEIRLLGIETSSAPYQYIDTSLKELTCFGDMVQGPVLAFSIATPKPSTPSLIDLRSGFDLLTSAQDLVDTWGPGQFVVPNGKKHPSAIRIGGGFVYLCTSGQDSVKFHWSRTVTSGLFCYGEFDPRRKIVIGARVTVNDTCGLDESSCRVSLSEHLQPLGTSPPGWELKEVQVGGQIGNYALMQANASYHMFPGQTLKKKRLDTDDGELIPFLDELWGVQMSLCTAVARRVRLHDMVADFLPVFARRLTSGDECRLWKDLESRRFITEKFRSGKLLDWVQELPPPAHNLVLKLWAELAVEEYNPSPGNGGDGRDDQYKYARRDFAERKDLLVQNASEPSPSEGTETKCLRNDNAG</sequence>
<feature type="region of interest" description="Disordered" evidence="1">
    <location>
        <begin position="539"/>
        <end position="564"/>
    </location>
</feature>
<dbReference type="EMBL" id="CAJSTJ010000001">
    <property type="protein sequence ID" value="CAG7554293.1"/>
    <property type="molecule type" value="Genomic_DNA"/>
</dbReference>
<evidence type="ECO:0000313" key="2">
    <source>
        <dbReference type="EMBL" id="CAG7554293.1"/>
    </source>
</evidence>
<feature type="compositionally biased region" description="Basic and acidic residues" evidence="1">
    <location>
        <begin position="553"/>
        <end position="564"/>
    </location>
</feature>
<gene>
    <name evidence="2" type="ORF">FEQUK3_LOCUS3</name>
</gene>
<comment type="caution">
    <text evidence="2">The sequence shown here is derived from an EMBL/GenBank/DDBJ whole genome shotgun (WGS) entry which is preliminary data.</text>
</comment>
<organism evidence="2 3">
    <name type="scientific">Fusarium equiseti</name>
    <name type="common">Fusarium scirpi</name>
    <dbReference type="NCBI Taxonomy" id="61235"/>
    <lineage>
        <taxon>Eukaryota</taxon>
        <taxon>Fungi</taxon>
        <taxon>Dikarya</taxon>
        <taxon>Ascomycota</taxon>
        <taxon>Pezizomycotina</taxon>
        <taxon>Sordariomycetes</taxon>
        <taxon>Hypocreomycetidae</taxon>
        <taxon>Hypocreales</taxon>
        <taxon>Nectriaceae</taxon>
        <taxon>Fusarium</taxon>
        <taxon>Fusarium incarnatum-equiseti species complex</taxon>
    </lineage>
</organism>
<name>A0A8J2IQ70_FUSEQ</name>
<evidence type="ECO:0000256" key="1">
    <source>
        <dbReference type="SAM" id="MobiDB-lite"/>
    </source>
</evidence>